<dbReference type="GO" id="GO:0005737">
    <property type="term" value="C:cytoplasm"/>
    <property type="evidence" value="ECO:0007669"/>
    <property type="project" value="UniProtKB-SubCell"/>
</dbReference>
<comment type="pathway">
    <text evidence="3">Protein modification; protein ubiquitination.</text>
</comment>
<feature type="region of interest" description="Disordered" evidence="14">
    <location>
        <begin position="825"/>
        <end position="925"/>
    </location>
</feature>
<keyword evidence="10" id="KW-0862">Zinc</keyword>
<dbReference type="Gene3D" id="3.30.40.10">
    <property type="entry name" value="Zinc/RING finger domain, C3HC4 (zinc finger)"/>
    <property type="match status" value="1"/>
</dbReference>
<dbReference type="InterPro" id="IPR044288">
    <property type="entry name" value="ZNF598/HEL2"/>
</dbReference>
<dbReference type="InterPro" id="IPR013087">
    <property type="entry name" value="Znf_C2H2_type"/>
</dbReference>
<dbReference type="SUPFAM" id="SSF57850">
    <property type="entry name" value="RING/U-box"/>
    <property type="match status" value="1"/>
</dbReference>
<feature type="region of interest" description="Disordered" evidence="14">
    <location>
        <begin position="595"/>
        <end position="725"/>
    </location>
</feature>
<evidence type="ECO:0000259" key="15">
    <source>
        <dbReference type="PROSITE" id="PS50089"/>
    </source>
</evidence>
<dbReference type="SMART" id="SM00355">
    <property type="entry name" value="ZnF_C2H2"/>
    <property type="match status" value="4"/>
</dbReference>
<evidence type="ECO:0000256" key="9">
    <source>
        <dbReference type="ARBA" id="ARBA00022771"/>
    </source>
</evidence>
<dbReference type="InterPro" id="IPR057634">
    <property type="entry name" value="PAH_ZNF598/HEL2"/>
</dbReference>
<dbReference type="Proteomes" id="UP001140562">
    <property type="component" value="Unassembled WGS sequence"/>
</dbReference>
<feature type="compositionally biased region" description="Polar residues" evidence="14">
    <location>
        <begin position="846"/>
        <end position="870"/>
    </location>
</feature>
<feature type="compositionally biased region" description="Low complexity" evidence="14">
    <location>
        <begin position="675"/>
        <end position="693"/>
    </location>
</feature>
<evidence type="ECO:0000256" key="2">
    <source>
        <dbReference type="ARBA" id="ARBA00004496"/>
    </source>
</evidence>
<evidence type="ECO:0000256" key="5">
    <source>
        <dbReference type="ARBA" id="ARBA00022490"/>
    </source>
</evidence>
<keyword evidence="17" id="KW-1185">Reference proteome</keyword>
<dbReference type="PANTHER" id="PTHR22938:SF0">
    <property type="entry name" value="E3 UBIQUITIN-PROTEIN LIGASE ZNF598"/>
    <property type="match status" value="1"/>
</dbReference>
<evidence type="ECO:0000313" key="16">
    <source>
        <dbReference type="EMBL" id="KAJ4340542.1"/>
    </source>
</evidence>
<feature type="region of interest" description="Disordered" evidence="14">
    <location>
        <begin position="962"/>
        <end position="1014"/>
    </location>
</feature>
<feature type="compositionally biased region" description="Low complexity" evidence="14">
    <location>
        <begin position="899"/>
        <end position="910"/>
    </location>
</feature>
<feature type="coiled-coil region" evidence="13">
    <location>
        <begin position="94"/>
        <end position="163"/>
    </location>
</feature>
<feature type="domain" description="RING-type" evidence="15">
    <location>
        <begin position="326"/>
        <end position="366"/>
    </location>
</feature>
<gene>
    <name evidence="16" type="ORF">N0V87_002527</name>
</gene>
<evidence type="ECO:0000256" key="4">
    <source>
        <dbReference type="ARBA" id="ARBA00012483"/>
    </source>
</evidence>
<dbReference type="EMBL" id="JAPEUV010000016">
    <property type="protein sequence ID" value="KAJ4340542.1"/>
    <property type="molecule type" value="Genomic_DNA"/>
</dbReference>
<dbReference type="GO" id="GO:0008270">
    <property type="term" value="F:zinc ion binding"/>
    <property type="evidence" value="ECO:0007669"/>
    <property type="project" value="UniProtKB-KW"/>
</dbReference>
<evidence type="ECO:0000256" key="13">
    <source>
        <dbReference type="SAM" id="Coils"/>
    </source>
</evidence>
<dbReference type="InterPro" id="IPR041888">
    <property type="entry name" value="RING-HC_ZNF598/HEL2"/>
</dbReference>
<comment type="catalytic activity">
    <reaction evidence="1">
        <text>S-ubiquitinyl-[E2 ubiquitin-conjugating enzyme]-L-cysteine + [acceptor protein]-L-lysine = [E2 ubiquitin-conjugating enzyme]-L-cysteine + N(6)-ubiquitinyl-[acceptor protein]-L-lysine.</text>
        <dbReference type="EC" id="2.3.2.27"/>
    </reaction>
</comment>
<dbReference type="PANTHER" id="PTHR22938">
    <property type="entry name" value="ZINC FINGER PROTEIN 598"/>
    <property type="match status" value="1"/>
</dbReference>
<keyword evidence="5" id="KW-0963">Cytoplasm</keyword>
<dbReference type="PROSITE" id="PS50089">
    <property type="entry name" value="ZF_RING_2"/>
    <property type="match status" value="1"/>
</dbReference>
<evidence type="ECO:0000256" key="11">
    <source>
        <dbReference type="ARBA" id="ARBA00035113"/>
    </source>
</evidence>
<protein>
    <recommendedName>
        <fullName evidence="4">RING-type E3 ubiquitin transferase</fullName>
        <ecNumber evidence="4">2.3.2.27</ecNumber>
    </recommendedName>
</protein>
<dbReference type="GO" id="GO:0016567">
    <property type="term" value="P:protein ubiquitination"/>
    <property type="evidence" value="ECO:0007669"/>
    <property type="project" value="TreeGrafter"/>
</dbReference>
<keyword evidence="13" id="KW-0175">Coiled coil</keyword>
<dbReference type="InterPro" id="IPR040453">
    <property type="entry name" value="Mnd1_HTH"/>
</dbReference>
<feature type="compositionally biased region" description="Basic and acidic residues" evidence="14">
    <location>
        <begin position="601"/>
        <end position="628"/>
    </location>
</feature>
<evidence type="ECO:0000256" key="8">
    <source>
        <dbReference type="ARBA" id="ARBA00022723"/>
    </source>
</evidence>
<evidence type="ECO:0000256" key="10">
    <source>
        <dbReference type="ARBA" id="ARBA00022833"/>
    </source>
</evidence>
<feature type="compositionally biased region" description="Polar residues" evidence="14">
    <location>
        <begin position="694"/>
        <end position="724"/>
    </location>
</feature>
<feature type="compositionally biased region" description="Basic residues" evidence="14">
    <location>
        <begin position="998"/>
        <end position="1014"/>
    </location>
</feature>
<evidence type="ECO:0000256" key="6">
    <source>
        <dbReference type="ARBA" id="ARBA00022553"/>
    </source>
</evidence>
<dbReference type="GO" id="GO:0061630">
    <property type="term" value="F:ubiquitin protein ligase activity"/>
    <property type="evidence" value="ECO:0007669"/>
    <property type="project" value="UniProtKB-EC"/>
</dbReference>
<dbReference type="Pfam" id="PF25447">
    <property type="entry name" value="RING_ZNF598"/>
    <property type="match status" value="1"/>
</dbReference>
<dbReference type="InterPro" id="IPR056437">
    <property type="entry name" value="Znf-C2H2_ZNF598/HEL2"/>
</dbReference>
<sequence length="1014" mass="110711">MVGSPTLHALTSTDHKQAPKTIVNVQKQATILAWFHKTALAYSLKDLEKLIPSIASINGMVVKDYVQALTDDSLIQTEKIGSGNWYWSFPSEAKKKKEKSLAEAQEAYNKASVAVSELQAKVDQAGAAQAEDEGLLAETGGDRKALVTKHEELTTEVETLRIEIAAYSEFDPVELHKKIEHTRRSRAAADKFTEHIYCMESWLKERIPDRESQVGVLRELYGDEWDEEEEGLPLHGGEGEAEGADGAHIQDPGMVTNTLDLEGAAEMVPQVAADVEVVGEEMLQITMADKGKAPAVEGEEASEAVPTIAKPVAQAEEAVDDDAEVCFICASPVQHTAIAPCNHRTCHICSIRMRALYKTKACAHCRTESDHVILTDDHEKPYQEFSASDFFKVDDNLGIKFEKADIFEDARLLLQYNCPDSECDVACLGWPDLHRHTKTAHSKVMCDLCTRNKKVFTHEHELFTFADLKKHQKFGDDNPGAIDQSGFKGHPECGFCRQRFYGDDELYTHCRDKHERCHICDRREGSRQQQYYVNYDSLEQHFRKDHFMCPDRECLEKKFVVFDSEMDLKAHQLESHPNGLTKDALRDARRVDMSGFGNYRAPHEGDHGRRDDRRREGGRARGRGRDPNAEAVPASSAQPLSRAELAFQRQREAQQSGASGRTFGGQLSAPTPGEAFAARPTPSASAPATQAVSRPSQPVLSNLTNGVSNLSLNSQPSVPQTPQDQARLLRHNAVTERATNMLRNDQIKLQQFRADVSSYRNDKVSPAQFIEGLFALFDSDSKELGKLVKELADIFEIPAKQQGLLKAWSDWKAINEDYPSLPGSATERALNGGGATSGGSRVLKLKSSTAQSQRSQANRKASWSTASSGNPFPALPAAASSSRSGGGIGAKPGQTPWMSSSSKPAPARSAGVSPIPSRVASSSGLANRSNKAIADAFPALPAAPKPTSTVFSPGYTGLGVRRDNSGRNTPINAHTWGAPSAGASGSTTPAAVDESAGGKKKGNKTKKQTLFHFG</sequence>
<proteinExistence type="inferred from homology"/>
<dbReference type="OrthoDB" id="3838338at2759"/>
<dbReference type="PROSITE" id="PS00028">
    <property type="entry name" value="ZINC_FINGER_C2H2_1"/>
    <property type="match status" value="2"/>
</dbReference>
<keyword evidence="8" id="KW-0479">Metal-binding</keyword>
<dbReference type="Pfam" id="PF03962">
    <property type="entry name" value="Mnd1"/>
    <property type="match status" value="1"/>
</dbReference>
<evidence type="ECO:0000313" key="17">
    <source>
        <dbReference type="Proteomes" id="UP001140562"/>
    </source>
</evidence>
<evidence type="ECO:0000256" key="14">
    <source>
        <dbReference type="SAM" id="MobiDB-lite"/>
    </source>
</evidence>
<evidence type="ECO:0000256" key="12">
    <source>
        <dbReference type="PROSITE-ProRule" id="PRU00175"/>
    </source>
</evidence>
<reference evidence="16" key="1">
    <citation type="submission" date="2022-10" db="EMBL/GenBank/DDBJ databases">
        <title>Tapping the CABI collections for fungal endophytes: first genome assemblies for Collariella, Neodidymelliopsis, Ascochyta clinopodiicola, Didymella pomorum, Didymosphaeria variabile, Neocosmospora piperis and Neocucurbitaria cava.</title>
        <authorList>
            <person name="Hill R."/>
        </authorList>
    </citation>
    <scope>NUCLEOTIDE SEQUENCE</scope>
    <source>
        <strain evidence="16">IMI 360193</strain>
    </source>
</reference>
<accession>A0A9W9C1T6</accession>
<dbReference type="CDD" id="cd16615">
    <property type="entry name" value="RING-HC_ZNF598"/>
    <property type="match status" value="1"/>
</dbReference>
<dbReference type="Pfam" id="PF23202">
    <property type="entry name" value="PAH_ZNF598"/>
    <property type="match status" value="1"/>
</dbReference>
<dbReference type="GO" id="GO:0072344">
    <property type="term" value="P:rescue of stalled ribosome"/>
    <property type="evidence" value="ECO:0007669"/>
    <property type="project" value="InterPro"/>
</dbReference>
<comment type="similarity">
    <text evidence="11">Belongs to the ZNF598/HEL2 family.</text>
</comment>
<evidence type="ECO:0000256" key="3">
    <source>
        <dbReference type="ARBA" id="ARBA00004906"/>
    </source>
</evidence>
<dbReference type="InterPro" id="IPR001841">
    <property type="entry name" value="Znf_RING"/>
</dbReference>
<dbReference type="AlphaFoldDB" id="A0A9W9C1T6"/>
<comment type="caution">
    <text evidence="16">The sequence shown here is derived from an EMBL/GenBank/DDBJ whole genome shotgun (WGS) entry which is preliminary data.</text>
</comment>
<dbReference type="InterPro" id="IPR013083">
    <property type="entry name" value="Znf_RING/FYVE/PHD"/>
</dbReference>
<keyword evidence="7" id="KW-0808">Transferase</keyword>
<evidence type="ECO:0000256" key="1">
    <source>
        <dbReference type="ARBA" id="ARBA00000900"/>
    </source>
</evidence>
<name>A0A9W9C1T6_9PLEO</name>
<dbReference type="Pfam" id="PF23230">
    <property type="entry name" value="zf-C2H2_13"/>
    <property type="match status" value="1"/>
</dbReference>
<evidence type="ECO:0000256" key="7">
    <source>
        <dbReference type="ARBA" id="ARBA00022679"/>
    </source>
</evidence>
<comment type="subcellular location">
    <subcellularLocation>
        <location evidence="2">Cytoplasm</location>
    </subcellularLocation>
</comment>
<dbReference type="GO" id="GO:0043022">
    <property type="term" value="F:ribosome binding"/>
    <property type="evidence" value="ECO:0007669"/>
    <property type="project" value="TreeGrafter"/>
</dbReference>
<dbReference type="EC" id="2.3.2.27" evidence="4"/>
<keyword evidence="9 12" id="KW-0863">Zinc-finger</keyword>
<feature type="compositionally biased region" description="Low complexity" evidence="14">
    <location>
        <begin position="977"/>
        <end position="991"/>
    </location>
</feature>
<organism evidence="16 17">
    <name type="scientific">Didymella glomerata</name>
    <dbReference type="NCBI Taxonomy" id="749621"/>
    <lineage>
        <taxon>Eukaryota</taxon>
        <taxon>Fungi</taxon>
        <taxon>Dikarya</taxon>
        <taxon>Ascomycota</taxon>
        <taxon>Pezizomycotina</taxon>
        <taxon>Dothideomycetes</taxon>
        <taxon>Pleosporomycetidae</taxon>
        <taxon>Pleosporales</taxon>
        <taxon>Pleosporineae</taxon>
        <taxon>Didymellaceae</taxon>
        <taxon>Didymella</taxon>
    </lineage>
</organism>
<keyword evidence="6" id="KW-0597">Phosphoprotein</keyword>